<gene>
    <name evidence="2" type="ORF">CBR_g52180</name>
</gene>
<keyword evidence="1" id="KW-0812">Transmembrane</keyword>
<protein>
    <submittedName>
        <fullName evidence="2">Uncharacterized protein</fullName>
    </submittedName>
</protein>
<dbReference type="EMBL" id="BFEA01000891">
    <property type="protein sequence ID" value="GBG91295.1"/>
    <property type="molecule type" value="Genomic_DNA"/>
</dbReference>
<dbReference type="AlphaFoldDB" id="A0A388M9V1"/>
<feature type="transmembrane region" description="Helical" evidence="1">
    <location>
        <begin position="89"/>
        <end position="109"/>
    </location>
</feature>
<keyword evidence="1" id="KW-1133">Transmembrane helix</keyword>
<dbReference type="Proteomes" id="UP000265515">
    <property type="component" value="Unassembled WGS sequence"/>
</dbReference>
<sequence length="158" mass="16137">MASAASTLAAAVPGCLAAAGRTSALSSRDARRCRRVTFPAAHPGVGANTLRIGSLDSADFLSHVRDQTSGARSAHVTCAYGDVVGGTNYLIAGAIAIAVLGAAIPALFLRKDICPECDGAGFVRSGNTRLVANAARKDQKQIVCQRCNGLGKLGQVDK</sequence>
<evidence type="ECO:0000313" key="2">
    <source>
        <dbReference type="EMBL" id="GBG91295.1"/>
    </source>
</evidence>
<evidence type="ECO:0000256" key="1">
    <source>
        <dbReference type="SAM" id="Phobius"/>
    </source>
</evidence>
<dbReference type="PANTHER" id="PTHR36389">
    <property type="entry name" value="OS05G0110100 PROTEIN"/>
    <property type="match status" value="1"/>
</dbReference>
<proteinExistence type="predicted"/>
<dbReference type="STRING" id="69332.A0A388M9V1"/>
<comment type="caution">
    <text evidence="2">The sequence shown here is derived from an EMBL/GenBank/DDBJ whole genome shotgun (WGS) entry which is preliminary data.</text>
</comment>
<organism evidence="2 3">
    <name type="scientific">Chara braunii</name>
    <name type="common">Braun's stonewort</name>
    <dbReference type="NCBI Taxonomy" id="69332"/>
    <lineage>
        <taxon>Eukaryota</taxon>
        <taxon>Viridiplantae</taxon>
        <taxon>Streptophyta</taxon>
        <taxon>Charophyceae</taxon>
        <taxon>Charales</taxon>
        <taxon>Characeae</taxon>
        <taxon>Chara</taxon>
    </lineage>
</organism>
<dbReference type="GO" id="GO:0009535">
    <property type="term" value="C:chloroplast thylakoid membrane"/>
    <property type="evidence" value="ECO:0007669"/>
    <property type="project" value="EnsemblPlants"/>
</dbReference>
<dbReference type="PANTHER" id="PTHR36389:SF1">
    <property type="entry name" value="OS05G0110100 PROTEIN"/>
    <property type="match status" value="1"/>
</dbReference>
<dbReference type="OrthoDB" id="2019927at2759"/>
<accession>A0A388M9V1</accession>
<reference evidence="2 3" key="1">
    <citation type="journal article" date="2018" name="Cell">
        <title>The Chara Genome: Secondary Complexity and Implications for Plant Terrestrialization.</title>
        <authorList>
            <person name="Nishiyama T."/>
            <person name="Sakayama H."/>
            <person name="Vries J.D."/>
            <person name="Buschmann H."/>
            <person name="Saint-Marcoux D."/>
            <person name="Ullrich K.K."/>
            <person name="Haas F.B."/>
            <person name="Vanderstraeten L."/>
            <person name="Becker D."/>
            <person name="Lang D."/>
            <person name="Vosolsobe S."/>
            <person name="Rombauts S."/>
            <person name="Wilhelmsson P.K.I."/>
            <person name="Janitza P."/>
            <person name="Kern R."/>
            <person name="Heyl A."/>
            <person name="Rumpler F."/>
            <person name="Villalobos L.I.A.C."/>
            <person name="Clay J.M."/>
            <person name="Skokan R."/>
            <person name="Toyoda A."/>
            <person name="Suzuki Y."/>
            <person name="Kagoshima H."/>
            <person name="Schijlen E."/>
            <person name="Tajeshwar N."/>
            <person name="Catarino B."/>
            <person name="Hetherington A.J."/>
            <person name="Saltykova A."/>
            <person name="Bonnot C."/>
            <person name="Breuninger H."/>
            <person name="Symeonidi A."/>
            <person name="Radhakrishnan G.V."/>
            <person name="Van Nieuwerburgh F."/>
            <person name="Deforce D."/>
            <person name="Chang C."/>
            <person name="Karol K.G."/>
            <person name="Hedrich R."/>
            <person name="Ulvskov P."/>
            <person name="Glockner G."/>
            <person name="Delwiche C.F."/>
            <person name="Petrasek J."/>
            <person name="Van de Peer Y."/>
            <person name="Friml J."/>
            <person name="Beilby M."/>
            <person name="Dolan L."/>
            <person name="Kohara Y."/>
            <person name="Sugano S."/>
            <person name="Fujiyama A."/>
            <person name="Delaux P.-M."/>
            <person name="Quint M."/>
            <person name="TheiBen G."/>
            <person name="Hagemann M."/>
            <person name="Harholt J."/>
            <person name="Dunand C."/>
            <person name="Zachgo S."/>
            <person name="Langdale J."/>
            <person name="Maumus F."/>
            <person name="Straeten D.V.D."/>
            <person name="Gould S.B."/>
            <person name="Rensing S.A."/>
        </authorList>
    </citation>
    <scope>NUCLEOTIDE SEQUENCE [LARGE SCALE GENOMIC DNA]</scope>
    <source>
        <strain evidence="2 3">S276</strain>
    </source>
</reference>
<keyword evidence="1" id="KW-0472">Membrane</keyword>
<name>A0A388M9V1_CHABU</name>
<dbReference type="Gramene" id="GBG91295">
    <property type="protein sequence ID" value="GBG91295"/>
    <property type="gene ID" value="CBR_g52180"/>
</dbReference>
<dbReference type="GO" id="GO:0032055">
    <property type="term" value="P:negative regulation of translation in response to stress"/>
    <property type="evidence" value="ECO:0007669"/>
    <property type="project" value="EnsemblPlants"/>
</dbReference>
<evidence type="ECO:0000313" key="3">
    <source>
        <dbReference type="Proteomes" id="UP000265515"/>
    </source>
</evidence>
<keyword evidence="3" id="KW-1185">Reference proteome</keyword>